<reference evidence="3" key="1">
    <citation type="journal article" date="2015" name="Genome Announc.">
        <title>Draft genome sequence of Talaromyces cellulolyticus strain Y-94, a source of lignocellulosic biomass-degrading enzymes.</title>
        <authorList>
            <person name="Fujii T."/>
            <person name="Koike H."/>
            <person name="Sawayama S."/>
            <person name="Yano S."/>
            <person name="Inoue H."/>
        </authorList>
    </citation>
    <scope>NUCLEOTIDE SEQUENCE [LARGE SCALE GENOMIC DNA]</scope>
    <source>
        <strain evidence="3">Y-94</strain>
    </source>
</reference>
<dbReference type="AlphaFoldDB" id="A0A0B8N147"/>
<evidence type="ECO:0000256" key="1">
    <source>
        <dbReference type="SAM" id="MobiDB-lite"/>
    </source>
</evidence>
<name>A0A0B8N147_TALPI</name>
<gene>
    <name evidence="2" type="ORF">TCE0_038r12425</name>
</gene>
<organism evidence="2 3">
    <name type="scientific">Talaromyces pinophilus</name>
    <name type="common">Penicillium pinophilum</name>
    <dbReference type="NCBI Taxonomy" id="128442"/>
    <lineage>
        <taxon>Eukaryota</taxon>
        <taxon>Fungi</taxon>
        <taxon>Dikarya</taxon>
        <taxon>Ascomycota</taxon>
        <taxon>Pezizomycotina</taxon>
        <taxon>Eurotiomycetes</taxon>
        <taxon>Eurotiomycetidae</taxon>
        <taxon>Eurotiales</taxon>
        <taxon>Trichocomaceae</taxon>
        <taxon>Talaromyces</taxon>
        <taxon>Talaromyces sect. Talaromyces</taxon>
    </lineage>
</organism>
<sequence>MAKLFRKVASRIRGTKSTDVSWYTERYQTISQSGGNGTSQSSTANSDDILADQADKQSRLKIWTNRLKKTARRKDLIPNSEPVAPTSLQSCSSSCATIASPAASHLDSSHIGTKQPTFSETTAEVDPEFGFSMRRMRGDFGLYHDKNTPPRLYLDMSRQSDAFSPFRPFSPTLLLPTLDTSDASLSQHSPRYFSTGSYDRYRSISASLAAPPPVAAASSSALSVAKNRFYSQSNLDALGVTRAPTADSGLSPTSLLASDATSPTPYSVRSSSSQSHTMRSLSASLLSRKDHHSIKSPVGSRVTSPSYSMASPISFC</sequence>
<proteinExistence type="predicted"/>
<protein>
    <submittedName>
        <fullName evidence="2">Uncharacterized protein</fullName>
    </submittedName>
</protein>
<feature type="compositionally biased region" description="Polar residues" evidence="1">
    <location>
        <begin position="301"/>
        <end position="316"/>
    </location>
</feature>
<feature type="region of interest" description="Disordered" evidence="1">
    <location>
        <begin position="249"/>
        <end position="316"/>
    </location>
</feature>
<feature type="compositionally biased region" description="Polar residues" evidence="1">
    <location>
        <begin position="249"/>
        <end position="261"/>
    </location>
</feature>
<feature type="compositionally biased region" description="Low complexity" evidence="1">
    <location>
        <begin position="262"/>
        <end position="282"/>
    </location>
</feature>
<keyword evidence="3" id="KW-1185">Reference proteome</keyword>
<dbReference type="Proteomes" id="UP000053095">
    <property type="component" value="Unassembled WGS sequence"/>
</dbReference>
<evidence type="ECO:0000313" key="3">
    <source>
        <dbReference type="Proteomes" id="UP000053095"/>
    </source>
</evidence>
<evidence type="ECO:0000313" key="2">
    <source>
        <dbReference type="EMBL" id="GAM40239.1"/>
    </source>
</evidence>
<dbReference type="EMBL" id="DF933834">
    <property type="protein sequence ID" value="GAM40239.1"/>
    <property type="molecule type" value="Genomic_DNA"/>
</dbReference>
<accession>A0A0B8N147</accession>